<organism evidence="2 3">
    <name type="scientific">Planobispora siamensis</name>
    <dbReference type="NCBI Taxonomy" id="936338"/>
    <lineage>
        <taxon>Bacteria</taxon>
        <taxon>Bacillati</taxon>
        <taxon>Actinomycetota</taxon>
        <taxon>Actinomycetes</taxon>
        <taxon>Streptosporangiales</taxon>
        <taxon>Streptosporangiaceae</taxon>
        <taxon>Planobispora</taxon>
    </lineage>
</organism>
<evidence type="ECO:0000313" key="3">
    <source>
        <dbReference type="Proteomes" id="UP000619788"/>
    </source>
</evidence>
<feature type="region of interest" description="Disordered" evidence="1">
    <location>
        <begin position="194"/>
        <end position="215"/>
    </location>
</feature>
<evidence type="ECO:0000256" key="1">
    <source>
        <dbReference type="SAM" id="MobiDB-lite"/>
    </source>
</evidence>
<evidence type="ECO:0008006" key="4">
    <source>
        <dbReference type="Google" id="ProtNLM"/>
    </source>
</evidence>
<dbReference type="RefSeq" id="WP_204065416.1">
    <property type="nucleotide sequence ID" value="NZ_BOOJ01000032.1"/>
</dbReference>
<feature type="region of interest" description="Disordered" evidence="1">
    <location>
        <begin position="80"/>
        <end position="160"/>
    </location>
</feature>
<sequence>MELTSYIADLRRELAAAAEVAGPEVREAAERLASALDPAVRLTLMDVLSDAADEVTREIDPGVVEVRIRGREPQFVVSLPQEHERAGPHDFPPGSPFPGHFPPDFPFSGRFPPGFPFSTGRPPAGPPGPPGPPHAPSPPHPPLPPEPPAPPGEAEQGTARMTLRLPEALKSRIEQAAAGAGVSVNAWLVRALTAALSDPGPGTHGPGRRLTGWSR</sequence>
<feature type="compositionally biased region" description="Pro residues" evidence="1">
    <location>
        <begin position="90"/>
        <end position="105"/>
    </location>
</feature>
<evidence type="ECO:0000313" key="2">
    <source>
        <dbReference type="EMBL" id="GIH93237.1"/>
    </source>
</evidence>
<dbReference type="Pfam" id="PF05534">
    <property type="entry name" value="HicB"/>
    <property type="match status" value="1"/>
</dbReference>
<dbReference type="Gene3D" id="1.10.1220.10">
    <property type="entry name" value="Met repressor-like"/>
    <property type="match status" value="1"/>
</dbReference>
<feature type="compositionally biased region" description="Low complexity" evidence="1">
    <location>
        <begin position="106"/>
        <end position="122"/>
    </location>
</feature>
<dbReference type="InterPro" id="IPR013321">
    <property type="entry name" value="Arc_rbn_hlx_hlx"/>
</dbReference>
<protein>
    <recommendedName>
        <fullName evidence="4">HicB family protein</fullName>
    </recommendedName>
</protein>
<dbReference type="CDD" id="cd21631">
    <property type="entry name" value="RHH_CopG_NikR-like"/>
    <property type="match status" value="1"/>
</dbReference>
<proteinExistence type="predicted"/>
<dbReference type="InterPro" id="IPR008651">
    <property type="entry name" value="Uncharacterised_HicB"/>
</dbReference>
<keyword evidence="3" id="KW-1185">Reference proteome</keyword>
<accession>A0A8J3SHU4</accession>
<dbReference type="GO" id="GO:0006355">
    <property type="term" value="P:regulation of DNA-templated transcription"/>
    <property type="evidence" value="ECO:0007669"/>
    <property type="project" value="InterPro"/>
</dbReference>
<name>A0A8J3SHU4_9ACTN</name>
<dbReference type="InterPro" id="IPR010985">
    <property type="entry name" value="Ribbon_hlx_hlx"/>
</dbReference>
<feature type="compositionally biased region" description="Pro residues" evidence="1">
    <location>
        <begin position="123"/>
        <end position="151"/>
    </location>
</feature>
<dbReference type="Proteomes" id="UP000619788">
    <property type="component" value="Unassembled WGS sequence"/>
</dbReference>
<reference evidence="2 3" key="1">
    <citation type="submission" date="2021-01" db="EMBL/GenBank/DDBJ databases">
        <title>Whole genome shotgun sequence of Planobispora siamensis NBRC 107568.</title>
        <authorList>
            <person name="Komaki H."/>
            <person name="Tamura T."/>
        </authorList>
    </citation>
    <scope>NUCLEOTIDE SEQUENCE [LARGE SCALE GENOMIC DNA]</scope>
    <source>
        <strain evidence="2 3">NBRC 107568</strain>
    </source>
</reference>
<dbReference type="AlphaFoldDB" id="A0A8J3SHU4"/>
<comment type="caution">
    <text evidence="2">The sequence shown here is derived from an EMBL/GenBank/DDBJ whole genome shotgun (WGS) entry which is preliminary data.</text>
</comment>
<dbReference type="SUPFAM" id="SSF47598">
    <property type="entry name" value="Ribbon-helix-helix"/>
    <property type="match status" value="1"/>
</dbReference>
<gene>
    <name evidence="2" type="ORF">Psi01_38670</name>
</gene>
<dbReference type="EMBL" id="BOOJ01000032">
    <property type="protein sequence ID" value="GIH93237.1"/>
    <property type="molecule type" value="Genomic_DNA"/>
</dbReference>